<name>A0A371BBJ8_9BRAD</name>
<dbReference type="PANTHER" id="PTHR23117">
    <property type="entry name" value="GUANYLATE KINASE-RELATED"/>
    <property type="match status" value="1"/>
</dbReference>
<dbReference type="NCBIfam" id="TIGR02322">
    <property type="entry name" value="phosphon_PhnN"/>
    <property type="match status" value="1"/>
</dbReference>
<evidence type="ECO:0000256" key="2">
    <source>
        <dbReference type="ARBA" id="ARBA00005069"/>
    </source>
</evidence>
<dbReference type="InterPro" id="IPR008144">
    <property type="entry name" value="Guanylate_kin-like_dom"/>
</dbReference>
<keyword evidence="8" id="KW-0418">Kinase</keyword>
<dbReference type="OrthoDB" id="341217at2"/>
<evidence type="ECO:0000313" key="9">
    <source>
        <dbReference type="Proteomes" id="UP000263993"/>
    </source>
</evidence>
<evidence type="ECO:0000256" key="3">
    <source>
        <dbReference type="ARBA" id="ARBA00022679"/>
    </source>
</evidence>
<accession>A0A371BBJ8</accession>
<dbReference type="InterPro" id="IPR012699">
    <property type="entry name" value="PhnN"/>
</dbReference>
<evidence type="ECO:0000256" key="4">
    <source>
        <dbReference type="ARBA" id="ARBA00022741"/>
    </source>
</evidence>
<dbReference type="PROSITE" id="PS50052">
    <property type="entry name" value="GUANYLATE_KINASE_2"/>
    <property type="match status" value="1"/>
</dbReference>
<dbReference type="RefSeq" id="WP_115516757.1">
    <property type="nucleotide sequence ID" value="NZ_QRGO01000001.1"/>
</dbReference>
<dbReference type="HAMAP" id="MF_00836">
    <property type="entry name" value="PhnN"/>
    <property type="match status" value="1"/>
</dbReference>
<evidence type="ECO:0000256" key="6">
    <source>
        <dbReference type="HAMAP-Rule" id="MF_00836"/>
    </source>
</evidence>
<comment type="caution">
    <text evidence="8">The sequence shown here is derived from an EMBL/GenBank/DDBJ whole genome shotgun (WGS) entry which is preliminary data.</text>
</comment>
<dbReference type="SUPFAM" id="SSF52540">
    <property type="entry name" value="P-loop containing nucleoside triphosphate hydrolases"/>
    <property type="match status" value="1"/>
</dbReference>
<comment type="function">
    <text evidence="6">Catalyzes the phosphorylation of ribose 1,5-bisphosphate to 5-phospho-D-ribosyl alpha-1-diphosphate (PRPP).</text>
</comment>
<dbReference type="AlphaFoldDB" id="A0A371BBJ8"/>
<keyword evidence="4 6" id="KW-0547">Nucleotide-binding</keyword>
<dbReference type="EMBL" id="QRGO01000001">
    <property type="protein sequence ID" value="RDV04731.1"/>
    <property type="molecule type" value="Genomic_DNA"/>
</dbReference>
<dbReference type="UniPathway" id="UPA00087">
    <property type="reaction ID" value="UER00175"/>
</dbReference>
<comment type="catalytic activity">
    <reaction evidence="1 6">
        <text>alpha-D-ribose 1,5-bisphosphate + ATP = 5-phospho-alpha-D-ribose 1-diphosphate + ADP</text>
        <dbReference type="Rhea" id="RHEA:20109"/>
        <dbReference type="ChEBI" id="CHEBI:30616"/>
        <dbReference type="ChEBI" id="CHEBI:58017"/>
        <dbReference type="ChEBI" id="CHEBI:68688"/>
        <dbReference type="ChEBI" id="CHEBI:456216"/>
        <dbReference type="EC" id="2.7.4.23"/>
    </reaction>
</comment>
<organism evidence="8 9">
    <name type="scientific">Undibacter mobilis</name>
    <dbReference type="NCBI Taxonomy" id="2292256"/>
    <lineage>
        <taxon>Bacteria</taxon>
        <taxon>Pseudomonadati</taxon>
        <taxon>Pseudomonadota</taxon>
        <taxon>Alphaproteobacteria</taxon>
        <taxon>Hyphomicrobiales</taxon>
        <taxon>Nitrobacteraceae</taxon>
        <taxon>Undibacter</taxon>
    </lineage>
</organism>
<evidence type="ECO:0000256" key="5">
    <source>
        <dbReference type="ARBA" id="ARBA00022840"/>
    </source>
</evidence>
<feature type="binding site" evidence="6">
    <location>
        <begin position="10"/>
        <end position="17"/>
    </location>
    <ligand>
        <name>ATP</name>
        <dbReference type="ChEBI" id="CHEBI:30616"/>
    </ligand>
</feature>
<evidence type="ECO:0000256" key="1">
    <source>
        <dbReference type="ARBA" id="ARBA00000373"/>
    </source>
</evidence>
<protein>
    <recommendedName>
        <fullName evidence="6">Ribose 1,5-bisphosphate phosphokinase PhnN</fullName>
        <ecNumber evidence="6">2.7.4.23</ecNumber>
    </recommendedName>
    <alternativeName>
        <fullName evidence="6">Ribose 1,5-bisphosphokinase</fullName>
    </alternativeName>
</protein>
<keyword evidence="3 6" id="KW-0808">Transferase</keyword>
<dbReference type="Pfam" id="PF00625">
    <property type="entry name" value="Guanylate_kin"/>
    <property type="match status" value="1"/>
</dbReference>
<gene>
    <name evidence="6 8" type="primary">phnN</name>
    <name evidence="8" type="ORF">DXH78_09245</name>
</gene>
<dbReference type="EC" id="2.7.4.23" evidence="6"/>
<evidence type="ECO:0000259" key="7">
    <source>
        <dbReference type="PROSITE" id="PS50052"/>
    </source>
</evidence>
<dbReference type="InterPro" id="IPR027417">
    <property type="entry name" value="P-loop_NTPase"/>
</dbReference>
<dbReference type="GO" id="GO:0005829">
    <property type="term" value="C:cytosol"/>
    <property type="evidence" value="ECO:0007669"/>
    <property type="project" value="TreeGrafter"/>
</dbReference>
<dbReference type="Proteomes" id="UP000263993">
    <property type="component" value="Unassembled WGS sequence"/>
</dbReference>
<dbReference type="SMART" id="SM00072">
    <property type="entry name" value="GuKc"/>
    <property type="match status" value="1"/>
</dbReference>
<dbReference type="GO" id="GO:0033863">
    <property type="term" value="F:ribose 1,5-bisphosphate phosphokinase activity"/>
    <property type="evidence" value="ECO:0007669"/>
    <property type="project" value="UniProtKB-UniRule"/>
</dbReference>
<comment type="pathway">
    <text evidence="2 6">Metabolic intermediate biosynthesis; 5-phospho-alpha-D-ribose 1-diphosphate biosynthesis; 5-phospho-alpha-D-ribose 1-diphosphate from D-ribose 5-phosphate (route II): step 3/3.</text>
</comment>
<dbReference type="PANTHER" id="PTHR23117:SF8">
    <property type="entry name" value="RIBOSE 1,5-BISPHOSPHATE PHOSPHOKINASE PHNN"/>
    <property type="match status" value="1"/>
</dbReference>
<evidence type="ECO:0000313" key="8">
    <source>
        <dbReference type="EMBL" id="RDV04731.1"/>
    </source>
</evidence>
<keyword evidence="9" id="KW-1185">Reference proteome</keyword>
<keyword evidence="5 6" id="KW-0067">ATP-binding</keyword>
<dbReference type="InterPro" id="IPR008145">
    <property type="entry name" value="GK/Ca_channel_bsu"/>
</dbReference>
<proteinExistence type="inferred from homology"/>
<dbReference type="GO" id="GO:0019634">
    <property type="term" value="P:organic phosphonate metabolic process"/>
    <property type="evidence" value="ECO:0007669"/>
    <property type="project" value="UniProtKB-UniRule"/>
</dbReference>
<dbReference type="Gene3D" id="3.40.50.300">
    <property type="entry name" value="P-loop containing nucleotide triphosphate hydrolases"/>
    <property type="match status" value="1"/>
</dbReference>
<sequence length="183" mass="18949">MTGTLFLVVGPSGVGKDTLLDGARSRLSGDPRFVFARRVITRAADAGGEDHEAVTTEEFARRKATGGFLLTWAAHGLNYGLPAALLDALAAGRTVVANGSRATIAELGQIVPRLTIVEITAPPEAVAARLRARGREDEAQVAERIARAVPALPAGVDVVRVVNDADVASGVAKLVAVLSAPRP</sequence>
<reference evidence="9" key="1">
    <citation type="submission" date="2018-08" db="EMBL/GenBank/DDBJ databases">
        <authorList>
            <person name="Kim S.-J."/>
            <person name="Jung G.-Y."/>
        </authorList>
    </citation>
    <scope>NUCLEOTIDE SEQUENCE [LARGE SCALE GENOMIC DNA]</scope>
    <source>
        <strain evidence="9">GY_H</strain>
    </source>
</reference>
<comment type="similarity">
    <text evidence="6">Belongs to the ribose 1,5-bisphosphokinase family.</text>
</comment>
<dbReference type="GO" id="GO:0006015">
    <property type="term" value="P:5-phosphoribose 1-diphosphate biosynthetic process"/>
    <property type="evidence" value="ECO:0007669"/>
    <property type="project" value="UniProtKB-UniRule"/>
</dbReference>
<dbReference type="GO" id="GO:0005524">
    <property type="term" value="F:ATP binding"/>
    <property type="evidence" value="ECO:0007669"/>
    <property type="project" value="UniProtKB-KW"/>
</dbReference>
<feature type="domain" description="Guanylate kinase-like" evidence="7">
    <location>
        <begin position="3"/>
        <end position="179"/>
    </location>
</feature>